<dbReference type="PANTHER" id="PTHR33164">
    <property type="entry name" value="TRANSCRIPTIONAL REGULATOR, MARR FAMILY"/>
    <property type="match status" value="1"/>
</dbReference>
<dbReference type="Gene3D" id="1.10.10.10">
    <property type="entry name" value="Winged helix-like DNA-binding domain superfamily/Winged helix DNA-binding domain"/>
    <property type="match status" value="1"/>
</dbReference>
<evidence type="ECO:0000259" key="2">
    <source>
        <dbReference type="PROSITE" id="PS50995"/>
    </source>
</evidence>
<protein>
    <submittedName>
        <fullName evidence="3">MarR family winged helix-turn-helix transcriptional regulator</fullName>
    </submittedName>
</protein>
<dbReference type="Pfam" id="PF01047">
    <property type="entry name" value="MarR"/>
    <property type="match status" value="1"/>
</dbReference>
<dbReference type="PRINTS" id="PR00598">
    <property type="entry name" value="HTHMARR"/>
</dbReference>
<evidence type="ECO:0000313" key="4">
    <source>
        <dbReference type="Proteomes" id="UP001592528"/>
    </source>
</evidence>
<dbReference type="PROSITE" id="PS50995">
    <property type="entry name" value="HTH_MARR_2"/>
    <property type="match status" value="1"/>
</dbReference>
<dbReference type="SMART" id="SM00347">
    <property type="entry name" value="HTH_MARR"/>
    <property type="match status" value="1"/>
</dbReference>
<feature type="region of interest" description="Disordered" evidence="1">
    <location>
        <begin position="140"/>
        <end position="165"/>
    </location>
</feature>
<keyword evidence="4" id="KW-1185">Reference proteome</keyword>
<sequence length="165" mass="17689">MSSTDARAAQSMPLIEHLARAGRRAAEVVLVPAGLRPRQVVTLKLLSEHGPVSQQALGELLCLDPSNVVGLLNELEDRGLTVRRRDPADRRRHIVELSAGGEAELDATYALLDRIEDQVLGTLTAEERATLHHLLERAVGADRPPSGGLPSCAGTSPCDGEPVER</sequence>
<dbReference type="InterPro" id="IPR036388">
    <property type="entry name" value="WH-like_DNA-bd_sf"/>
</dbReference>
<dbReference type="Proteomes" id="UP001592528">
    <property type="component" value="Unassembled WGS sequence"/>
</dbReference>
<reference evidence="3 4" key="1">
    <citation type="submission" date="2024-09" db="EMBL/GenBank/DDBJ databases">
        <authorList>
            <person name="Lee S.D."/>
        </authorList>
    </citation>
    <scope>NUCLEOTIDE SEQUENCE [LARGE SCALE GENOMIC DNA]</scope>
    <source>
        <strain evidence="3 4">N1-5</strain>
    </source>
</reference>
<name>A0ABV6UXZ9_9ACTN</name>
<dbReference type="PANTHER" id="PTHR33164:SF95">
    <property type="entry name" value="TRANSCRIPTIONAL REGULATOR"/>
    <property type="match status" value="1"/>
</dbReference>
<evidence type="ECO:0000313" key="3">
    <source>
        <dbReference type="EMBL" id="MFC1406313.1"/>
    </source>
</evidence>
<evidence type="ECO:0000256" key="1">
    <source>
        <dbReference type="SAM" id="MobiDB-lite"/>
    </source>
</evidence>
<dbReference type="InterPro" id="IPR039422">
    <property type="entry name" value="MarR/SlyA-like"/>
</dbReference>
<organism evidence="3 4">
    <name type="scientific">Streptacidiphilus cavernicola</name>
    <dbReference type="NCBI Taxonomy" id="3342716"/>
    <lineage>
        <taxon>Bacteria</taxon>
        <taxon>Bacillati</taxon>
        <taxon>Actinomycetota</taxon>
        <taxon>Actinomycetes</taxon>
        <taxon>Kitasatosporales</taxon>
        <taxon>Streptomycetaceae</taxon>
        <taxon>Streptacidiphilus</taxon>
    </lineage>
</organism>
<proteinExistence type="predicted"/>
<dbReference type="InterPro" id="IPR000835">
    <property type="entry name" value="HTH_MarR-typ"/>
</dbReference>
<dbReference type="SUPFAM" id="SSF46785">
    <property type="entry name" value="Winged helix' DNA-binding domain"/>
    <property type="match status" value="1"/>
</dbReference>
<feature type="domain" description="HTH marR-type" evidence="2">
    <location>
        <begin position="11"/>
        <end position="140"/>
    </location>
</feature>
<comment type="caution">
    <text evidence="3">The sequence shown here is derived from an EMBL/GenBank/DDBJ whole genome shotgun (WGS) entry which is preliminary data.</text>
</comment>
<gene>
    <name evidence="3" type="ORF">ACEZDJ_33960</name>
</gene>
<dbReference type="InterPro" id="IPR036390">
    <property type="entry name" value="WH_DNA-bd_sf"/>
</dbReference>
<accession>A0ABV6UXZ9</accession>
<dbReference type="RefSeq" id="WP_380524734.1">
    <property type="nucleotide sequence ID" value="NZ_JBHEZZ010000028.1"/>
</dbReference>
<dbReference type="EMBL" id="JBHEZZ010000028">
    <property type="protein sequence ID" value="MFC1406313.1"/>
    <property type="molecule type" value="Genomic_DNA"/>
</dbReference>